<protein>
    <submittedName>
        <fullName evidence="2">DUF4345 domain-containing protein</fullName>
    </submittedName>
</protein>
<dbReference type="Proteomes" id="UP000298277">
    <property type="component" value="Unassembled WGS sequence"/>
</dbReference>
<name>A0A5F1YV94_9LEPT</name>
<evidence type="ECO:0000313" key="2">
    <source>
        <dbReference type="EMBL" id="TGK31785.1"/>
    </source>
</evidence>
<dbReference type="AlphaFoldDB" id="A0A5F1YV94"/>
<dbReference type="RefSeq" id="WP_135592181.1">
    <property type="nucleotide sequence ID" value="NZ_RQEZ01000104.1"/>
</dbReference>
<dbReference type="Pfam" id="PF14248">
    <property type="entry name" value="DUF4345"/>
    <property type="match status" value="1"/>
</dbReference>
<gene>
    <name evidence="2" type="ORF">EHQ17_13480</name>
</gene>
<comment type="caution">
    <text evidence="2">The sequence shown here is derived from an EMBL/GenBank/DDBJ whole genome shotgun (WGS) entry which is preliminary data.</text>
</comment>
<proteinExistence type="predicted"/>
<accession>A0A5F1YV94</accession>
<keyword evidence="1" id="KW-1133">Transmembrane helix</keyword>
<keyword evidence="1" id="KW-0812">Transmembrane</keyword>
<sequence>MNTNRIAKDLSAEQEGIRPFLSKVYILLNVVVYLGFGIAFMIFPLRLASLIGITVEGSAALADFRAMYGGLCLGIEIVLFFGFLREEWRRFAIFLSVTTAGGLLFGRLCTLFLDGPGNVYIYVSMGTEIGAVAIGVWLLQRTTR</sequence>
<feature type="transmembrane region" description="Helical" evidence="1">
    <location>
        <begin position="24"/>
        <end position="45"/>
    </location>
</feature>
<keyword evidence="1" id="KW-0472">Membrane</keyword>
<evidence type="ECO:0000313" key="3">
    <source>
        <dbReference type="Proteomes" id="UP000298277"/>
    </source>
</evidence>
<dbReference type="EMBL" id="RQFA01000061">
    <property type="protein sequence ID" value="TGK31785.1"/>
    <property type="molecule type" value="Genomic_DNA"/>
</dbReference>
<dbReference type="OrthoDB" id="344682at2"/>
<dbReference type="InterPro" id="IPR025597">
    <property type="entry name" value="DUF4345"/>
</dbReference>
<evidence type="ECO:0000256" key="1">
    <source>
        <dbReference type="SAM" id="Phobius"/>
    </source>
</evidence>
<keyword evidence="3" id="KW-1185">Reference proteome</keyword>
<reference evidence="2" key="1">
    <citation type="journal article" date="2019" name="PLoS Negl. Trop. Dis.">
        <title>Revisiting the worldwide diversity of Leptospira species in the environment.</title>
        <authorList>
            <person name="Vincent A.T."/>
            <person name="Schiettekatte O."/>
            <person name="Bourhy P."/>
            <person name="Veyrier F.J."/>
            <person name="Picardeau M."/>
        </authorList>
    </citation>
    <scope>NUCLEOTIDE SEQUENCE [LARGE SCALE GENOMIC DNA]</scope>
    <source>
        <strain evidence="2">201800299</strain>
    </source>
</reference>
<feature type="transmembrane region" description="Helical" evidence="1">
    <location>
        <begin position="91"/>
        <end position="113"/>
    </location>
</feature>
<feature type="transmembrane region" description="Helical" evidence="1">
    <location>
        <begin position="119"/>
        <end position="139"/>
    </location>
</feature>
<organism evidence="2 3">
    <name type="scientific">Leptospira gomenensis</name>
    <dbReference type="NCBI Taxonomy" id="2484974"/>
    <lineage>
        <taxon>Bacteria</taxon>
        <taxon>Pseudomonadati</taxon>
        <taxon>Spirochaetota</taxon>
        <taxon>Spirochaetia</taxon>
        <taxon>Leptospirales</taxon>
        <taxon>Leptospiraceae</taxon>
        <taxon>Leptospira</taxon>
    </lineage>
</organism>
<feature type="transmembrane region" description="Helical" evidence="1">
    <location>
        <begin position="65"/>
        <end position="84"/>
    </location>
</feature>